<dbReference type="PROSITE" id="PS50893">
    <property type="entry name" value="ABC_TRANSPORTER_2"/>
    <property type="match status" value="1"/>
</dbReference>
<accession>A0A326TTS6</accession>
<protein>
    <submittedName>
        <fullName evidence="6">ABC-type multidrug transport system ATPase subunit</fullName>
    </submittedName>
</protein>
<gene>
    <name evidence="6" type="ORF">EI42_06113</name>
</gene>
<dbReference type="EMBL" id="QKUF01000048">
    <property type="protein sequence ID" value="PZW19359.1"/>
    <property type="molecule type" value="Genomic_DNA"/>
</dbReference>
<reference evidence="6 7" key="1">
    <citation type="submission" date="2018-06" db="EMBL/GenBank/DDBJ databases">
        <title>Genomic Encyclopedia of Archaeal and Bacterial Type Strains, Phase II (KMG-II): from individual species to whole genera.</title>
        <authorList>
            <person name="Goeker M."/>
        </authorList>
    </citation>
    <scope>NUCLEOTIDE SEQUENCE [LARGE SCALE GENOMIC DNA]</scope>
    <source>
        <strain evidence="6 7">ATCC BAA-1881</strain>
    </source>
</reference>
<proteinExistence type="inferred from homology"/>
<evidence type="ECO:0000256" key="4">
    <source>
        <dbReference type="ARBA" id="ARBA00022840"/>
    </source>
</evidence>
<dbReference type="InterPro" id="IPR027417">
    <property type="entry name" value="P-loop_NTPase"/>
</dbReference>
<evidence type="ECO:0000256" key="2">
    <source>
        <dbReference type="ARBA" id="ARBA00022448"/>
    </source>
</evidence>
<name>A0A326TTS6_THEHA</name>
<dbReference type="Gene3D" id="3.40.50.300">
    <property type="entry name" value="P-loop containing nucleotide triphosphate hydrolases"/>
    <property type="match status" value="1"/>
</dbReference>
<dbReference type="PROSITE" id="PS00211">
    <property type="entry name" value="ABC_TRANSPORTER_1"/>
    <property type="match status" value="1"/>
</dbReference>
<organism evidence="6 7">
    <name type="scientific">Thermosporothrix hazakensis</name>
    <dbReference type="NCBI Taxonomy" id="644383"/>
    <lineage>
        <taxon>Bacteria</taxon>
        <taxon>Bacillati</taxon>
        <taxon>Chloroflexota</taxon>
        <taxon>Ktedonobacteria</taxon>
        <taxon>Ktedonobacterales</taxon>
        <taxon>Thermosporotrichaceae</taxon>
        <taxon>Thermosporothrix</taxon>
    </lineage>
</organism>
<dbReference type="PANTHER" id="PTHR43335">
    <property type="entry name" value="ABC TRANSPORTER, ATP-BINDING PROTEIN"/>
    <property type="match status" value="1"/>
</dbReference>
<dbReference type="InterPro" id="IPR017871">
    <property type="entry name" value="ABC_transporter-like_CS"/>
</dbReference>
<dbReference type="GO" id="GO:0005524">
    <property type="term" value="F:ATP binding"/>
    <property type="evidence" value="ECO:0007669"/>
    <property type="project" value="UniProtKB-KW"/>
</dbReference>
<dbReference type="SUPFAM" id="SSF52540">
    <property type="entry name" value="P-loop containing nucleoside triphosphate hydrolases"/>
    <property type="match status" value="1"/>
</dbReference>
<comment type="caution">
    <text evidence="6">The sequence shown here is derived from an EMBL/GenBank/DDBJ whole genome shotgun (WGS) entry which is preliminary data.</text>
</comment>
<sequence>MELLLQQVSKRYGKTSPALQDVHLRIGEGMFGLLGPNGAGKTTLLRMLATLIQPTSGQILFNGQDIARAVVRKQLRARLGYLPQEFGVYPDLTAEEFLEYFALLKGLSDRRAYRKQIALLLDIVNLAPKARKKIKTFSGGMKRRLGIAQALLGDPQVVIVDEPTAGLDPEERIHLRKLLTELAGERILILSTHVVEGVEQTCDTIAILDKGEVAFAGHIRTLLQEAEGYTWEFVANREVLLPSELQIMTMIPRLDGIHYRVVGSPPEMTLPLTSVTPTLEDGYVLRRKRHAQQRARKRDTTDRALYHG</sequence>
<dbReference type="SMART" id="SM00382">
    <property type="entry name" value="AAA"/>
    <property type="match status" value="1"/>
</dbReference>
<comment type="similarity">
    <text evidence="1">Belongs to the ABC transporter superfamily.</text>
</comment>
<dbReference type="CDD" id="cd03264">
    <property type="entry name" value="ABC_drug_resistance_like"/>
    <property type="match status" value="1"/>
</dbReference>
<evidence type="ECO:0000259" key="5">
    <source>
        <dbReference type="PROSITE" id="PS50893"/>
    </source>
</evidence>
<keyword evidence="4" id="KW-0067">ATP-binding</keyword>
<dbReference type="GO" id="GO:0016887">
    <property type="term" value="F:ATP hydrolysis activity"/>
    <property type="evidence" value="ECO:0007669"/>
    <property type="project" value="InterPro"/>
</dbReference>
<dbReference type="AlphaFoldDB" id="A0A326TTS6"/>
<feature type="domain" description="ABC transporter" evidence="5">
    <location>
        <begin position="3"/>
        <end position="235"/>
    </location>
</feature>
<dbReference type="RefSeq" id="WP_111326386.1">
    <property type="nucleotide sequence ID" value="NZ_BIFX01000001.1"/>
</dbReference>
<dbReference type="OrthoDB" id="9804819at2"/>
<dbReference type="Proteomes" id="UP000248806">
    <property type="component" value="Unassembled WGS sequence"/>
</dbReference>
<keyword evidence="3" id="KW-0547">Nucleotide-binding</keyword>
<dbReference type="PANTHER" id="PTHR43335:SF2">
    <property type="entry name" value="ABC TRANSPORTER, ATP-BINDING PROTEIN"/>
    <property type="match status" value="1"/>
</dbReference>
<keyword evidence="2" id="KW-0813">Transport</keyword>
<dbReference type="InterPro" id="IPR003593">
    <property type="entry name" value="AAA+_ATPase"/>
</dbReference>
<dbReference type="InterPro" id="IPR003439">
    <property type="entry name" value="ABC_transporter-like_ATP-bd"/>
</dbReference>
<dbReference type="Pfam" id="PF00005">
    <property type="entry name" value="ABC_tran"/>
    <property type="match status" value="1"/>
</dbReference>
<evidence type="ECO:0000313" key="6">
    <source>
        <dbReference type="EMBL" id="PZW19359.1"/>
    </source>
</evidence>
<evidence type="ECO:0000256" key="3">
    <source>
        <dbReference type="ARBA" id="ARBA00022741"/>
    </source>
</evidence>
<keyword evidence="7" id="KW-1185">Reference proteome</keyword>
<evidence type="ECO:0000313" key="7">
    <source>
        <dbReference type="Proteomes" id="UP000248806"/>
    </source>
</evidence>
<evidence type="ECO:0000256" key="1">
    <source>
        <dbReference type="ARBA" id="ARBA00005417"/>
    </source>
</evidence>